<protein>
    <submittedName>
        <fullName evidence="1">Uncharacterized protein</fullName>
    </submittedName>
</protein>
<evidence type="ECO:0000313" key="2">
    <source>
        <dbReference type="Proteomes" id="UP000297407"/>
    </source>
</evidence>
<reference evidence="1 2" key="1">
    <citation type="submission" date="2019-04" db="EMBL/GenBank/DDBJ databases">
        <title>Flavobacterium sp. strain DS2-A Genome sequencing and assembly.</title>
        <authorList>
            <person name="Kim I."/>
        </authorList>
    </citation>
    <scope>NUCLEOTIDE SEQUENCE [LARGE SCALE GENOMIC DNA]</scope>
    <source>
        <strain evidence="1 2">DS2-A</strain>
    </source>
</reference>
<gene>
    <name evidence="1" type="ORF">E4635_02845</name>
</gene>
<evidence type="ECO:0000313" key="1">
    <source>
        <dbReference type="EMBL" id="TGD59885.1"/>
    </source>
</evidence>
<keyword evidence="2" id="KW-1185">Reference proteome</keyword>
<dbReference type="AlphaFoldDB" id="A0A4Z0LDD2"/>
<dbReference type="EMBL" id="SRLH01000001">
    <property type="protein sequence ID" value="TGD59885.1"/>
    <property type="molecule type" value="Genomic_DNA"/>
</dbReference>
<sequence length="67" mass="7852">MPTLKICDECSSEFYKESSQMESLCPECSNIIYGYENCEHEFLNNRCVKCYWNGNSTDYLDTLKSEN</sequence>
<name>A0A4Z0LDD2_9FLAO</name>
<accession>A0A4Z0LDD2</accession>
<dbReference type="OrthoDB" id="9789980at2"/>
<proteinExistence type="predicted"/>
<organism evidence="1 2">
    <name type="scientific">Flavobacterium humi</name>
    <dbReference type="NCBI Taxonomy" id="2562683"/>
    <lineage>
        <taxon>Bacteria</taxon>
        <taxon>Pseudomonadati</taxon>
        <taxon>Bacteroidota</taxon>
        <taxon>Flavobacteriia</taxon>
        <taxon>Flavobacteriales</taxon>
        <taxon>Flavobacteriaceae</taxon>
        <taxon>Flavobacterium</taxon>
    </lineage>
</organism>
<dbReference type="Proteomes" id="UP000297407">
    <property type="component" value="Unassembled WGS sequence"/>
</dbReference>
<comment type="caution">
    <text evidence="1">The sequence shown here is derived from an EMBL/GenBank/DDBJ whole genome shotgun (WGS) entry which is preliminary data.</text>
</comment>